<protein>
    <recommendedName>
        <fullName evidence="3">Prolyl 4-hydroxylase alpha subunit Fe(2+) 2OG dioxygenase domain-containing protein</fullName>
    </recommendedName>
</protein>
<evidence type="ECO:0000313" key="1">
    <source>
        <dbReference type="EMBL" id="KAF9443220.1"/>
    </source>
</evidence>
<evidence type="ECO:0008006" key="3">
    <source>
        <dbReference type="Google" id="ProtNLM"/>
    </source>
</evidence>
<dbReference type="OrthoDB" id="27483at2759"/>
<accession>A0A9P5X383</accession>
<evidence type="ECO:0000313" key="2">
    <source>
        <dbReference type="Proteomes" id="UP000807342"/>
    </source>
</evidence>
<organism evidence="1 2">
    <name type="scientific">Macrolepiota fuliginosa MF-IS2</name>
    <dbReference type="NCBI Taxonomy" id="1400762"/>
    <lineage>
        <taxon>Eukaryota</taxon>
        <taxon>Fungi</taxon>
        <taxon>Dikarya</taxon>
        <taxon>Basidiomycota</taxon>
        <taxon>Agaricomycotina</taxon>
        <taxon>Agaricomycetes</taxon>
        <taxon>Agaricomycetidae</taxon>
        <taxon>Agaricales</taxon>
        <taxon>Agaricineae</taxon>
        <taxon>Agaricaceae</taxon>
        <taxon>Macrolepiota</taxon>
    </lineage>
</organism>
<dbReference type="PANTHER" id="PTHR33099:SF13">
    <property type="entry name" value="F-BOX DOMAIN-CONTAINING PROTEIN-RELATED"/>
    <property type="match status" value="1"/>
</dbReference>
<proteinExistence type="predicted"/>
<dbReference type="AlphaFoldDB" id="A0A9P5X383"/>
<gene>
    <name evidence="1" type="ORF">P691DRAFT_738145</name>
</gene>
<comment type="caution">
    <text evidence="1">The sequence shown here is derived from an EMBL/GenBank/DDBJ whole genome shotgun (WGS) entry which is preliminary data.</text>
</comment>
<name>A0A9P5X383_9AGAR</name>
<dbReference type="PANTHER" id="PTHR33099">
    <property type="entry name" value="FE2OG DIOXYGENASE DOMAIN-CONTAINING PROTEIN"/>
    <property type="match status" value="1"/>
</dbReference>
<reference evidence="1" key="1">
    <citation type="submission" date="2020-11" db="EMBL/GenBank/DDBJ databases">
        <authorList>
            <consortium name="DOE Joint Genome Institute"/>
            <person name="Ahrendt S."/>
            <person name="Riley R."/>
            <person name="Andreopoulos W."/>
            <person name="Labutti K."/>
            <person name="Pangilinan J."/>
            <person name="Ruiz-Duenas F.J."/>
            <person name="Barrasa J.M."/>
            <person name="Sanchez-Garcia M."/>
            <person name="Camarero S."/>
            <person name="Miyauchi S."/>
            <person name="Serrano A."/>
            <person name="Linde D."/>
            <person name="Babiker R."/>
            <person name="Drula E."/>
            <person name="Ayuso-Fernandez I."/>
            <person name="Pacheco R."/>
            <person name="Padilla G."/>
            <person name="Ferreira P."/>
            <person name="Barriuso J."/>
            <person name="Kellner H."/>
            <person name="Castanera R."/>
            <person name="Alfaro M."/>
            <person name="Ramirez L."/>
            <person name="Pisabarro A.G."/>
            <person name="Kuo A."/>
            <person name="Tritt A."/>
            <person name="Lipzen A."/>
            <person name="He G."/>
            <person name="Yan M."/>
            <person name="Ng V."/>
            <person name="Cullen D."/>
            <person name="Martin F."/>
            <person name="Rosso M.-N."/>
            <person name="Henrissat B."/>
            <person name="Hibbett D."/>
            <person name="Martinez A.T."/>
            <person name="Grigoriev I.V."/>
        </authorList>
    </citation>
    <scope>NUCLEOTIDE SEQUENCE</scope>
    <source>
        <strain evidence="1">MF-IS2</strain>
    </source>
</reference>
<dbReference type="Proteomes" id="UP000807342">
    <property type="component" value="Unassembled WGS sequence"/>
</dbReference>
<dbReference type="Gene3D" id="2.60.120.620">
    <property type="entry name" value="q2cbj1_9rhob like domain"/>
    <property type="match status" value="1"/>
</dbReference>
<sequence length="453" mass="51137">MAGNPIQQLQDGLNTQDACHEPWTTGIVNLMQSETSLFFKRKDGSVQFLQVDSITDADIDALVDACDAAVPAPSPTDGLDQTYRTAWRLDEDSFAWNFNPDFGHFVSQLAQYLCPWAGIRKGIRIGPSSLDIYGTGGSAKTKKDTAHDKAFGSLVFVLPTGHTGGNLVFHHQTRDLDFDTTATTQAKRTTSITFAAFYNDVEHEVTEVKLGSLVTIKFNLFFDATRHPPILPPKRLDIPDNPFKTALRELLRDAAFIRGHKFLAFGLACVYSGRFDALEGPDHFLRYVCSDFGLDLQRAYLCSSCQYGECDFWVMCFDIPFGRSPSDLRRTGEFELELEHLMEDEHSYIVWQKGKSEKTADPDGHPWLCSYFDDVEVYRERTVDITWVTPLTNSMTGETICEDEEEEEEEGKPLAEIYSYKTFLTLDISMIACPLPAEPTKHGLYQTREFVEQ</sequence>
<keyword evidence="2" id="KW-1185">Reference proteome</keyword>
<dbReference type="EMBL" id="MU151503">
    <property type="protein sequence ID" value="KAF9443220.1"/>
    <property type="molecule type" value="Genomic_DNA"/>
</dbReference>